<keyword evidence="2 6" id="KW-0645">Protease</keyword>
<dbReference type="GO" id="GO:0006508">
    <property type="term" value="P:proteolysis"/>
    <property type="evidence" value="ECO:0007669"/>
    <property type="project" value="UniProtKB-KW"/>
</dbReference>
<dbReference type="PRINTS" id="PR00723">
    <property type="entry name" value="SUBTILISIN"/>
</dbReference>
<dbReference type="InterPro" id="IPR023827">
    <property type="entry name" value="Peptidase_S8_Asp-AS"/>
</dbReference>
<gene>
    <name evidence="9" type="ORF">BJ971_002705</name>
</gene>
<comment type="similarity">
    <text evidence="1 6 7">Belongs to the peptidase S8 family.</text>
</comment>
<dbReference type="Proteomes" id="UP000578112">
    <property type="component" value="Unassembled WGS sequence"/>
</dbReference>
<dbReference type="InterPro" id="IPR000209">
    <property type="entry name" value="Peptidase_S8/S53_dom"/>
</dbReference>
<dbReference type="InterPro" id="IPR050131">
    <property type="entry name" value="Peptidase_S8_subtilisin-like"/>
</dbReference>
<keyword evidence="3 6" id="KW-0378">Hydrolase</keyword>
<dbReference type="GO" id="GO:0005615">
    <property type="term" value="C:extracellular space"/>
    <property type="evidence" value="ECO:0007669"/>
    <property type="project" value="TreeGrafter"/>
</dbReference>
<keyword evidence="10" id="KW-1185">Reference proteome</keyword>
<dbReference type="InterPro" id="IPR036852">
    <property type="entry name" value="Peptidase_S8/S53_dom_sf"/>
</dbReference>
<dbReference type="PROSITE" id="PS00137">
    <property type="entry name" value="SUBTILASE_HIS"/>
    <property type="match status" value="1"/>
</dbReference>
<evidence type="ECO:0000256" key="6">
    <source>
        <dbReference type="PROSITE-ProRule" id="PRU01240"/>
    </source>
</evidence>
<feature type="domain" description="Peptidase S8/S53" evidence="8">
    <location>
        <begin position="141"/>
        <end position="371"/>
    </location>
</feature>
<dbReference type="Gene3D" id="3.40.50.200">
    <property type="entry name" value="Peptidase S8/S53 domain"/>
    <property type="match status" value="1"/>
</dbReference>
<accession>A0A7W7HWR3</accession>
<evidence type="ECO:0000256" key="5">
    <source>
        <dbReference type="PIRSR" id="PIRSR615500-1"/>
    </source>
</evidence>
<dbReference type="PANTHER" id="PTHR43806:SF11">
    <property type="entry name" value="CEREVISIN-RELATED"/>
    <property type="match status" value="1"/>
</dbReference>
<dbReference type="CDD" id="cd04077">
    <property type="entry name" value="Peptidases_S8_PCSK9_ProteinaseK_like"/>
    <property type="match status" value="1"/>
</dbReference>
<evidence type="ECO:0000256" key="7">
    <source>
        <dbReference type="RuleBase" id="RU003355"/>
    </source>
</evidence>
<dbReference type="PROSITE" id="PS00138">
    <property type="entry name" value="SUBTILASE_SER"/>
    <property type="match status" value="1"/>
</dbReference>
<keyword evidence="4 6" id="KW-0720">Serine protease</keyword>
<dbReference type="Gene3D" id="3.30.70.80">
    <property type="entry name" value="Peptidase S8 propeptide/proteinase inhibitor I9"/>
    <property type="match status" value="1"/>
</dbReference>
<evidence type="ECO:0000256" key="3">
    <source>
        <dbReference type="ARBA" id="ARBA00022801"/>
    </source>
</evidence>
<evidence type="ECO:0000313" key="9">
    <source>
        <dbReference type="EMBL" id="MBB4762149.1"/>
    </source>
</evidence>
<dbReference type="SUPFAM" id="SSF54897">
    <property type="entry name" value="Protease propeptides/inhibitors"/>
    <property type="match status" value="1"/>
</dbReference>
<evidence type="ECO:0000259" key="8">
    <source>
        <dbReference type="Pfam" id="PF00082"/>
    </source>
</evidence>
<dbReference type="EMBL" id="JACHNH010000001">
    <property type="protein sequence ID" value="MBB4762149.1"/>
    <property type="molecule type" value="Genomic_DNA"/>
</dbReference>
<protein>
    <submittedName>
        <fullName evidence="9">Subtilisin family serine protease</fullName>
    </submittedName>
</protein>
<dbReference type="InterPro" id="IPR022398">
    <property type="entry name" value="Peptidase_S8_His-AS"/>
</dbReference>
<dbReference type="PROSITE" id="PS51892">
    <property type="entry name" value="SUBTILASE"/>
    <property type="match status" value="1"/>
</dbReference>
<evidence type="ECO:0000313" key="10">
    <source>
        <dbReference type="Proteomes" id="UP000578112"/>
    </source>
</evidence>
<reference evidence="9 10" key="1">
    <citation type="submission" date="2020-08" db="EMBL/GenBank/DDBJ databases">
        <title>Sequencing the genomes of 1000 actinobacteria strains.</title>
        <authorList>
            <person name="Klenk H.-P."/>
        </authorList>
    </citation>
    <scope>NUCLEOTIDE SEQUENCE [LARGE SCALE GENOMIC DNA]</scope>
    <source>
        <strain evidence="9 10">DSM 43149</strain>
    </source>
</reference>
<dbReference type="Pfam" id="PF00082">
    <property type="entry name" value="Peptidase_S8"/>
    <property type="match status" value="1"/>
</dbReference>
<feature type="active site" description="Charge relay system" evidence="5 6">
    <location>
        <position position="335"/>
    </location>
</feature>
<evidence type="ECO:0000256" key="2">
    <source>
        <dbReference type="ARBA" id="ARBA00022670"/>
    </source>
</evidence>
<name>A0A7W7HWR3_9ACTN</name>
<dbReference type="FunFam" id="3.40.50.200:FF:000014">
    <property type="entry name" value="Proteinase K"/>
    <property type="match status" value="1"/>
</dbReference>
<dbReference type="GO" id="GO:0004252">
    <property type="term" value="F:serine-type endopeptidase activity"/>
    <property type="evidence" value="ECO:0007669"/>
    <property type="project" value="UniProtKB-UniRule"/>
</dbReference>
<evidence type="ECO:0000256" key="1">
    <source>
        <dbReference type="ARBA" id="ARBA00011073"/>
    </source>
</evidence>
<dbReference type="InterPro" id="IPR015500">
    <property type="entry name" value="Peptidase_S8_subtilisin-rel"/>
</dbReference>
<proteinExistence type="inferred from homology"/>
<dbReference type="RefSeq" id="WP_184993055.1">
    <property type="nucleotide sequence ID" value="NZ_BOMK01000047.1"/>
</dbReference>
<evidence type="ECO:0000256" key="4">
    <source>
        <dbReference type="ARBA" id="ARBA00022825"/>
    </source>
</evidence>
<dbReference type="PROSITE" id="PS00136">
    <property type="entry name" value="SUBTILASE_ASP"/>
    <property type="match status" value="1"/>
</dbReference>
<dbReference type="AlphaFoldDB" id="A0A7W7HWR3"/>
<organism evidence="9 10">
    <name type="scientific">Actinoplanes digitatis</name>
    <dbReference type="NCBI Taxonomy" id="1868"/>
    <lineage>
        <taxon>Bacteria</taxon>
        <taxon>Bacillati</taxon>
        <taxon>Actinomycetota</taxon>
        <taxon>Actinomycetes</taxon>
        <taxon>Micromonosporales</taxon>
        <taxon>Micromonosporaceae</taxon>
        <taxon>Actinoplanes</taxon>
    </lineage>
</organism>
<sequence length="389" mass="40318">MRQARRVARGALWVAAVVGVLSSVARPHGVRNPQEALSDYLVVLAPGTDPAEVPTKADALARRFGGVVHERYTSGLLGFATRMSPSAAARLGADPAVAYVTDDGEVSASATVRTPPSWGLDRVDQRGKRLTGAYTYPSAGGAGVSVYVLDSGIRIGHRDFGGRARYGWDFIGGDAKADDCNGHGTHVAGTVGGAQYGVAKRVRLVAVRVLDCKGKGSYAKMVAGIDWIIAHAAGPAVVNMSIDGPPSRALDDAVKRAVAAGITFVVAAGNESRDACDFSPAREPSALTVAATDRGDRRAGFSNYGRCVDLFAPGLAITSDWKSSDKAHQVMSGTSMAAPHVAGAAALLLAAHRTWKPSSVRVALLRAASQGKVTSAGRGSPNLMVCTCR</sequence>
<dbReference type="InterPro" id="IPR023828">
    <property type="entry name" value="Peptidase_S8_Ser-AS"/>
</dbReference>
<dbReference type="SUPFAM" id="SSF52743">
    <property type="entry name" value="Subtilisin-like"/>
    <property type="match status" value="1"/>
</dbReference>
<feature type="active site" description="Charge relay system" evidence="5 6">
    <location>
        <position position="183"/>
    </location>
</feature>
<feature type="active site" description="Charge relay system" evidence="5 6">
    <location>
        <position position="150"/>
    </location>
</feature>
<dbReference type="InterPro" id="IPR034193">
    <property type="entry name" value="PCSK9_ProteinaseK-like"/>
</dbReference>
<dbReference type="PANTHER" id="PTHR43806">
    <property type="entry name" value="PEPTIDASE S8"/>
    <property type="match status" value="1"/>
</dbReference>
<comment type="caution">
    <text evidence="9">The sequence shown here is derived from an EMBL/GenBank/DDBJ whole genome shotgun (WGS) entry which is preliminary data.</text>
</comment>
<dbReference type="InterPro" id="IPR037045">
    <property type="entry name" value="S8pro/Inhibitor_I9_sf"/>
</dbReference>